<proteinExistence type="predicted"/>
<organism evidence="1 2">
    <name type="scientific">Fusarium decemcellulare</name>
    <dbReference type="NCBI Taxonomy" id="57161"/>
    <lineage>
        <taxon>Eukaryota</taxon>
        <taxon>Fungi</taxon>
        <taxon>Dikarya</taxon>
        <taxon>Ascomycota</taxon>
        <taxon>Pezizomycotina</taxon>
        <taxon>Sordariomycetes</taxon>
        <taxon>Hypocreomycetidae</taxon>
        <taxon>Hypocreales</taxon>
        <taxon>Nectriaceae</taxon>
        <taxon>Fusarium</taxon>
        <taxon>Fusarium decemcellulare species complex</taxon>
    </lineage>
</organism>
<keyword evidence="2" id="KW-1185">Reference proteome</keyword>
<evidence type="ECO:0000313" key="2">
    <source>
        <dbReference type="Proteomes" id="UP001148629"/>
    </source>
</evidence>
<protein>
    <submittedName>
        <fullName evidence="1">Uncharacterized protein</fullName>
    </submittedName>
</protein>
<comment type="caution">
    <text evidence="1">The sequence shown here is derived from an EMBL/GenBank/DDBJ whole genome shotgun (WGS) entry which is preliminary data.</text>
</comment>
<accession>A0ACC1SK90</accession>
<dbReference type="Proteomes" id="UP001148629">
    <property type="component" value="Unassembled WGS sequence"/>
</dbReference>
<evidence type="ECO:0000313" key="1">
    <source>
        <dbReference type="EMBL" id="KAJ3541476.1"/>
    </source>
</evidence>
<name>A0ACC1SK90_9HYPO</name>
<gene>
    <name evidence="1" type="ORF">NM208_g4595</name>
</gene>
<reference evidence="1" key="1">
    <citation type="submission" date="2022-08" db="EMBL/GenBank/DDBJ databases">
        <title>Genome Sequence of Fusarium decemcellulare.</title>
        <authorList>
            <person name="Buettner E."/>
        </authorList>
    </citation>
    <scope>NUCLEOTIDE SEQUENCE</scope>
    <source>
        <strain evidence="1">Babe19</strain>
    </source>
</reference>
<dbReference type="EMBL" id="JANRMS010000350">
    <property type="protein sequence ID" value="KAJ3541476.1"/>
    <property type="molecule type" value="Genomic_DNA"/>
</dbReference>
<sequence>MEELQGLLTHIGAETGSDSSGPTNQPWNSRVTLTLIAVSCYLHVCSLYDCVFSKVLGQSSNEPSIKDLMLSQPLRFSMAGTIITTEKNMVGRLFVKLMVTKILPIEATLGIPLKLRISEETSMEAQQMPMQYLDQDKMEALLKTLQELHPPECVFEGECSISNTVRHKMRRILEMT</sequence>